<comment type="caution">
    <text evidence="1">The sequence shown here is derived from an EMBL/GenBank/DDBJ whole genome shotgun (WGS) entry which is preliminary data.</text>
</comment>
<sequence>MLLDSQWIAKLVESDDPSSVLDQLSIESPAVNAVGEPRSQSLSPRIQAKAIAQSPDDGDTDQKRPLIDLTVLRVGFPNNDIPWFKVNRIVLTSKTTAFPKKNKLCMSIGELY</sequence>
<keyword evidence="2" id="KW-1185">Reference proteome</keyword>
<organism evidence="1 2">
    <name type="scientific">Candolleomyces aberdarensis</name>
    <dbReference type="NCBI Taxonomy" id="2316362"/>
    <lineage>
        <taxon>Eukaryota</taxon>
        <taxon>Fungi</taxon>
        <taxon>Dikarya</taxon>
        <taxon>Basidiomycota</taxon>
        <taxon>Agaricomycotina</taxon>
        <taxon>Agaricomycetes</taxon>
        <taxon>Agaricomycetidae</taxon>
        <taxon>Agaricales</taxon>
        <taxon>Agaricineae</taxon>
        <taxon>Psathyrellaceae</taxon>
        <taxon>Candolleomyces</taxon>
    </lineage>
</organism>
<proteinExistence type="predicted"/>
<name>A0A4Q2DFF2_9AGAR</name>
<evidence type="ECO:0000313" key="2">
    <source>
        <dbReference type="Proteomes" id="UP000290288"/>
    </source>
</evidence>
<dbReference type="AlphaFoldDB" id="A0A4Q2DFF2"/>
<accession>A0A4Q2DFF2</accession>
<evidence type="ECO:0000313" key="1">
    <source>
        <dbReference type="EMBL" id="RXW18537.1"/>
    </source>
</evidence>
<dbReference type="EMBL" id="SDEE01000259">
    <property type="protein sequence ID" value="RXW18537.1"/>
    <property type="molecule type" value="Genomic_DNA"/>
</dbReference>
<gene>
    <name evidence="1" type="ORF">EST38_g7317</name>
</gene>
<dbReference type="Proteomes" id="UP000290288">
    <property type="component" value="Unassembled WGS sequence"/>
</dbReference>
<protein>
    <submittedName>
        <fullName evidence="1">Uncharacterized protein</fullName>
    </submittedName>
</protein>
<reference evidence="1 2" key="1">
    <citation type="submission" date="2019-01" db="EMBL/GenBank/DDBJ databases">
        <title>Draft genome sequence of Psathyrella aberdarensis IHI B618.</title>
        <authorList>
            <person name="Buettner E."/>
            <person name="Kellner H."/>
        </authorList>
    </citation>
    <scope>NUCLEOTIDE SEQUENCE [LARGE SCALE GENOMIC DNA]</scope>
    <source>
        <strain evidence="1 2">IHI B618</strain>
    </source>
</reference>